<accession>A0A4Y2Q6E0</accession>
<evidence type="ECO:0000313" key="2">
    <source>
        <dbReference type="Proteomes" id="UP000499080"/>
    </source>
</evidence>
<dbReference type="Proteomes" id="UP000499080">
    <property type="component" value="Unassembled WGS sequence"/>
</dbReference>
<sequence length="239" mass="25812">MNVQILYPHLYQRALQSVEERGPKFPSVPLDHRNRSHLIWKFEEISCTMNVEHCVTISTDTSLDNTAGSSSSNIADKATNLALDSVSGICDANPVLIASHTELDIAPNTDRNLQSPPTSPPPSLNDSLPNFSIGVCPLIVNDSLVITIMLNELIEIVCNDLTAGACGDQASIAGEHNTMPASPAVYASSTSTRSSPSVHETVVIEENMLNTIDESVAASNIENYIEKIVCTVFNEIFVM</sequence>
<protein>
    <submittedName>
        <fullName evidence="1">Uncharacterized protein</fullName>
    </submittedName>
</protein>
<dbReference type="EMBL" id="BGPR01012976">
    <property type="protein sequence ID" value="GBN58653.1"/>
    <property type="molecule type" value="Genomic_DNA"/>
</dbReference>
<evidence type="ECO:0000313" key="1">
    <source>
        <dbReference type="EMBL" id="GBN58653.1"/>
    </source>
</evidence>
<name>A0A4Y2Q6E0_ARAVE</name>
<keyword evidence="2" id="KW-1185">Reference proteome</keyword>
<gene>
    <name evidence="1" type="ORF">AVEN_243511_1</name>
</gene>
<proteinExistence type="predicted"/>
<reference evidence="1 2" key="1">
    <citation type="journal article" date="2019" name="Sci. Rep.">
        <title>Orb-weaving spider Araneus ventricosus genome elucidates the spidroin gene catalogue.</title>
        <authorList>
            <person name="Kono N."/>
            <person name="Nakamura H."/>
            <person name="Ohtoshi R."/>
            <person name="Moran D.A.P."/>
            <person name="Shinohara A."/>
            <person name="Yoshida Y."/>
            <person name="Fujiwara M."/>
            <person name="Mori M."/>
            <person name="Tomita M."/>
            <person name="Arakawa K."/>
        </authorList>
    </citation>
    <scope>NUCLEOTIDE SEQUENCE [LARGE SCALE GENOMIC DNA]</scope>
</reference>
<organism evidence="1 2">
    <name type="scientific">Araneus ventricosus</name>
    <name type="common">Orbweaver spider</name>
    <name type="synonym">Epeira ventricosa</name>
    <dbReference type="NCBI Taxonomy" id="182803"/>
    <lineage>
        <taxon>Eukaryota</taxon>
        <taxon>Metazoa</taxon>
        <taxon>Ecdysozoa</taxon>
        <taxon>Arthropoda</taxon>
        <taxon>Chelicerata</taxon>
        <taxon>Arachnida</taxon>
        <taxon>Araneae</taxon>
        <taxon>Araneomorphae</taxon>
        <taxon>Entelegynae</taxon>
        <taxon>Araneoidea</taxon>
        <taxon>Araneidae</taxon>
        <taxon>Araneus</taxon>
    </lineage>
</organism>
<dbReference type="AlphaFoldDB" id="A0A4Y2Q6E0"/>
<comment type="caution">
    <text evidence="1">The sequence shown here is derived from an EMBL/GenBank/DDBJ whole genome shotgun (WGS) entry which is preliminary data.</text>
</comment>